<comment type="caution">
    <text evidence="2">The sequence shown here is derived from an EMBL/GenBank/DDBJ whole genome shotgun (WGS) entry which is preliminary data.</text>
</comment>
<reference evidence="2 3" key="1">
    <citation type="journal article" date="2020" name="IScience">
        <title>Genome Sequencing of the Endangered Kingdonia uniflora (Circaeasteraceae, Ranunculales) Reveals Potential Mechanisms of Evolutionary Specialization.</title>
        <authorList>
            <person name="Sun Y."/>
            <person name="Deng T."/>
            <person name="Zhang A."/>
            <person name="Moore M.J."/>
            <person name="Landis J.B."/>
            <person name="Lin N."/>
            <person name="Zhang H."/>
            <person name="Zhang X."/>
            <person name="Huang J."/>
            <person name="Zhang X."/>
            <person name="Sun H."/>
            <person name="Wang H."/>
        </authorList>
    </citation>
    <scope>NUCLEOTIDE SEQUENCE [LARGE SCALE GENOMIC DNA]</scope>
    <source>
        <strain evidence="2">TB1705</strain>
        <tissue evidence="2">Leaf</tissue>
    </source>
</reference>
<keyword evidence="3" id="KW-1185">Reference proteome</keyword>
<proteinExistence type="predicted"/>
<sequence length="275" mass="30669">MNQPELHHDTAVSIVYDTGIWTKVLAIGEGPSARFSVAGDCLDAWKGVLVFIGGCNQHLEALEDMYYLHTDITMENGQDEQRPEKLSIRKELKRKCQEQYLPMTLSLQDKGVAKLGVMPDICKATPLSCYGQAEDKKDSTLYELKPSQEKIFEAKVTEAFHYGYTIETNIGGKPLRGILFSYKPSFANATNSYLSRKSIGEEVSGVQLDEKCKPIIESARPLEEEVGDYRQTDETHEKESTSQDSPVETTHASSSTSSTPVDNSLHHMVSQFLPI</sequence>
<name>A0A7J7NPN3_9MAGN</name>
<protein>
    <submittedName>
        <fullName evidence="2">Uncharacterized protein</fullName>
    </submittedName>
</protein>
<dbReference type="EMBL" id="JACGCM010000671">
    <property type="protein sequence ID" value="KAF6169151.1"/>
    <property type="molecule type" value="Genomic_DNA"/>
</dbReference>
<dbReference type="Proteomes" id="UP000541444">
    <property type="component" value="Unassembled WGS sequence"/>
</dbReference>
<feature type="compositionally biased region" description="Basic and acidic residues" evidence="1">
    <location>
        <begin position="217"/>
        <end position="241"/>
    </location>
</feature>
<feature type="region of interest" description="Disordered" evidence="1">
    <location>
        <begin position="217"/>
        <end position="265"/>
    </location>
</feature>
<organism evidence="2 3">
    <name type="scientific">Kingdonia uniflora</name>
    <dbReference type="NCBI Taxonomy" id="39325"/>
    <lineage>
        <taxon>Eukaryota</taxon>
        <taxon>Viridiplantae</taxon>
        <taxon>Streptophyta</taxon>
        <taxon>Embryophyta</taxon>
        <taxon>Tracheophyta</taxon>
        <taxon>Spermatophyta</taxon>
        <taxon>Magnoliopsida</taxon>
        <taxon>Ranunculales</taxon>
        <taxon>Circaeasteraceae</taxon>
        <taxon>Kingdonia</taxon>
    </lineage>
</organism>
<evidence type="ECO:0000256" key="1">
    <source>
        <dbReference type="SAM" id="MobiDB-lite"/>
    </source>
</evidence>
<accession>A0A7J7NPN3</accession>
<gene>
    <name evidence="2" type="ORF">GIB67_038648</name>
</gene>
<evidence type="ECO:0000313" key="3">
    <source>
        <dbReference type="Proteomes" id="UP000541444"/>
    </source>
</evidence>
<dbReference type="AlphaFoldDB" id="A0A7J7NPN3"/>
<dbReference type="OrthoDB" id="10251809at2759"/>
<feature type="compositionally biased region" description="Low complexity" evidence="1">
    <location>
        <begin position="249"/>
        <end position="259"/>
    </location>
</feature>
<evidence type="ECO:0000313" key="2">
    <source>
        <dbReference type="EMBL" id="KAF6169151.1"/>
    </source>
</evidence>